<dbReference type="OrthoDB" id="8926940at2"/>
<keyword evidence="1" id="KW-0732">Signal</keyword>
<reference evidence="2" key="1">
    <citation type="submission" date="2019-06" db="EMBL/GenBank/DDBJ databases">
        <authorList>
            <person name="Deangelis K."/>
            <person name="Huntemann M."/>
            <person name="Clum A."/>
            <person name="Pillay M."/>
            <person name="Palaniappan K."/>
            <person name="Varghese N."/>
            <person name="Mikhailova N."/>
            <person name="Stamatis D."/>
            <person name="Reddy T."/>
            <person name="Daum C."/>
            <person name="Shapiro N."/>
            <person name="Ivanova N."/>
            <person name="Kyrpides N."/>
            <person name="Woyke T."/>
        </authorList>
    </citation>
    <scope>NUCLEOTIDE SEQUENCE [LARGE SCALE GENOMIC DNA]</scope>
    <source>
        <strain evidence="2">128R</strain>
    </source>
</reference>
<feature type="chain" id="PRO_5022151269" evidence="1">
    <location>
        <begin position="26"/>
        <end position="315"/>
    </location>
</feature>
<reference evidence="2" key="2">
    <citation type="submission" date="2019-08" db="EMBL/GenBank/DDBJ databases">
        <title>Investigation of anaerobic lignin degradation for improved lignocellulosic biofuels.</title>
        <authorList>
            <person name="Deangelis K.PhD."/>
        </authorList>
    </citation>
    <scope>NUCLEOTIDE SEQUENCE [LARGE SCALE GENOMIC DNA]</scope>
    <source>
        <strain evidence="2">128R</strain>
    </source>
</reference>
<evidence type="ECO:0000256" key="1">
    <source>
        <dbReference type="SAM" id="SignalP"/>
    </source>
</evidence>
<proteinExistence type="predicted"/>
<organism evidence="2">
    <name type="scientific">Serratia fonticola</name>
    <dbReference type="NCBI Taxonomy" id="47917"/>
    <lineage>
        <taxon>Bacteria</taxon>
        <taxon>Pseudomonadati</taxon>
        <taxon>Pseudomonadota</taxon>
        <taxon>Gammaproteobacteria</taxon>
        <taxon>Enterobacterales</taxon>
        <taxon>Yersiniaceae</taxon>
        <taxon>Serratia</taxon>
    </lineage>
</organism>
<dbReference type="AlphaFoldDB" id="A0A559T562"/>
<accession>A0A559T562</accession>
<protein>
    <submittedName>
        <fullName evidence="2">Fimbrial protein</fullName>
    </submittedName>
</protein>
<name>A0A559T562_SERFO</name>
<sequence>MSRLFTYKRTFALLACLSAPFSVQALECHLNTSTGITEENEDIGQLKIPATLPIGSRLWTSQPMSRNVMCWGYPSVPNGEWVYFYPNPDGKQIAAGISMGVIYNGVDLGILNTKAQTDMFRYPNRPELGHVNYQVYLQKTGNITPGGAGQISVFQLDGILGINNQPGKNYRFTLTGLDKIQVIQCSASVELTTPEGVDFGDIPSWRAGAGTVASKDFSIIIRKNGCSDNFSLDANFMVKNGSLVDTTGLDMGNGSTMRIYDNSNPKWIKYNQFDSFADMNNKDMVQKSYTASLQASGEGQEGDFKKTLILLINYI</sequence>
<comment type="caution">
    <text evidence="2">The sequence shown here is derived from an EMBL/GenBank/DDBJ whole genome shotgun (WGS) entry which is preliminary data.</text>
</comment>
<feature type="signal peptide" evidence="1">
    <location>
        <begin position="1"/>
        <end position="25"/>
    </location>
</feature>
<gene>
    <name evidence="2" type="ORF">FHU10_2250</name>
</gene>
<evidence type="ECO:0000313" key="2">
    <source>
        <dbReference type="EMBL" id="TVZ69720.1"/>
    </source>
</evidence>
<dbReference type="EMBL" id="VISQ01000001">
    <property type="protein sequence ID" value="TVZ69720.1"/>
    <property type="molecule type" value="Genomic_DNA"/>
</dbReference>